<sequence length="335" mass="38052">MEQLDSPKTARCNPSHNPSPAYILLFLLALSMLEAEWTQCSNDLDEGFRPKEYKNARCLAHTRRFLNRERPEELMVVWIDEVPHILEPVVINLAKYGRPPKLHIHNSPFDSNIQYQSIEIVGTAKTAVSTEEPNSSIVDRDMCMAMLRLFGNLKAKQVMISHIPYVASIFAKTPLEAAEWVGLSILSLFFSEPEPPIYKVNIQALEFIVVGPGLIDDIFQIWNIESGLDNLFIRRYGLYYSMDFLDNLKCPRIKNFRCVNCPGLETIASTAFLNCHFTDEIQLCIQHDTGLVTLSEGFVATVLQLKKPLLTAPLIEKKFKDYKWGSLSQQGPNTS</sequence>
<dbReference type="RefSeq" id="XP_067544868.1">
    <property type="nucleotide sequence ID" value="XM_067689336.1"/>
</dbReference>
<reference evidence="2 3" key="1">
    <citation type="submission" date="2016-02" db="EMBL/GenBank/DDBJ databases">
        <title>Discovery of a natural microsporidian pathogen with a broad tissue tropism in Caenorhabditis elegans.</title>
        <authorList>
            <person name="Luallen R.J."/>
            <person name="Reinke A.W."/>
            <person name="Tong L."/>
            <person name="Botts M.R."/>
            <person name="Felix M.-A."/>
            <person name="Troemel E.R."/>
        </authorList>
    </citation>
    <scope>NUCLEOTIDE SEQUENCE [LARGE SCALE GENOMIC DNA]</scope>
    <source>
        <strain evidence="2 3">JUm2807</strain>
    </source>
</reference>
<dbReference type="EMBL" id="LTDL01000022">
    <property type="protein sequence ID" value="OAG31144.1"/>
    <property type="molecule type" value="Genomic_DNA"/>
</dbReference>
<name>A0A177EGQ2_9MICR</name>
<feature type="signal peptide" evidence="1">
    <location>
        <begin position="1"/>
        <end position="35"/>
    </location>
</feature>
<dbReference type="AlphaFoldDB" id="A0A177EGQ2"/>
<dbReference type="GeneID" id="93648268"/>
<evidence type="ECO:0000313" key="3">
    <source>
        <dbReference type="Proteomes" id="UP000185944"/>
    </source>
</evidence>
<keyword evidence="3" id="KW-1185">Reference proteome</keyword>
<feature type="chain" id="PRO_5008060378" evidence="1">
    <location>
        <begin position="36"/>
        <end position="335"/>
    </location>
</feature>
<proteinExistence type="predicted"/>
<gene>
    <name evidence="2" type="ORF">NEDG_01918</name>
</gene>
<evidence type="ECO:0000313" key="2">
    <source>
        <dbReference type="EMBL" id="OAG31144.1"/>
    </source>
</evidence>
<evidence type="ECO:0000256" key="1">
    <source>
        <dbReference type="SAM" id="SignalP"/>
    </source>
</evidence>
<keyword evidence="1" id="KW-0732">Signal</keyword>
<comment type="caution">
    <text evidence="2">The sequence shown here is derived from an EMBL/GenBank/DDBJ whole genome shotgun (WGS) entry which is preliminary data.</text>
</comment>
<dbReference type="VEuPathDB" id="MicrosporidiaDB:NEDG_01918"/>
<dbReference type="Proteomes" id="UP000185944">
    <property type="component" value="Unassembled WGS sequence"/>
</dbReference>
<protein>
    <submittedName>
        <fullName evidence="2">Uncharacterized protein</fullName>
    </submittedName>
</protein>
<accession>A0A177EGQ2</accession>
<organism evidence="2 3">
    <name type="scientific">Nematocida displodere</name>
    <dbReference type="NCBI Taxonomy" id="1805483"/>
    <lineage>
        <taxon>Eukaryota</taxon>
        <taxon>Fungi</taxon>
        <taxon>Fungi incertae sedis</taxon>
        <taxon>Microsporidia</taxon>
        <taxon>Nematocida</taxon>
    </lineage>
</organism>